<protein>
    <submittedName>
        <fullName evidence="1">Uncharacterized protein</fullName>
    </submittedName>
</protein>
<organism evidence="1 2">
    <name type="scientific">Araneus ventricosus</name>
    <name type="common">Orbweaver spider</name>
    <name type="synonym">Epeira ventricosa</name>
    <dbReference type="NCBI Taxonomy" id="182803"/>
    <lineage>
        <taxon>Eukaryota</taxon>
        <taxon>Metazoa</taxon>
        <taxon>Ecdysozoa</taxon>
        <taxon>Arthropoda</taxon>
        <taxon>Chelicerata</taxon>
        <taxon>Arachnida</taxon>
        <taxon>Araneae</taxon>
        <taxon>Araneomorphae</taxon>
        <taxon>Entelegynae</taxon>
        <taxon>Araneoidea</taxon>
        <taxon>Araneidae</taxon>
        <taxon>Araneus</taxon>
    </lineage>
</organism>
<gene>
    <name evidence="1" type="ORF">AVEN_80613_1</name>
</gene>
<accession>A0A4Y2KCI9</accession>
<keyword evidence="2" id="KW-1185">Reference proteome</keyword>
<sequence length="80" mass="9526">MRQRGWDTDSSRLSSLLNCKLRLLIAEDSRANLLRMEWFKPLGIKLVGIYRTEVEIEFALEEFKDVFSEERSVNFFTHRS</sequence>
<evidence type="ECO:0000313" key="1">
    <source>
        <dbReference type="EMBL" id="GBM99286.1"/>
    </source>
</evidence>
<reference evidence="1 2" key="1">
    <citation type="journal article" date="2019" name="Sci. Rep.">
        <title>Orb-weaving spider Araneus ventricosus genome elucidates the spidroin gene catalogue.</title>
        <authorList>
            <person name="Kono N."/>
            <person name="Nakamura H."/>
            <person name="Ohtoshi R."/>
            <person name="Moran D.A.P."/>
            <person name="Shinohara A."/>
            <person name="Yoshida Y."/>
            <person name="Fujiwara M."/>
            <person name="Mori M."/>
            <person name="Tomita M."/>
            <person name="Arakawa K."/>
        </authorList>
    </citation>
    <scope>NUCLEOTIDE SEQUENCE [LARGE SCALE GENOMIC DNA]</scope>
</reference>
<evidence type="ECO:0000313" key="2">
    <source>
        <dbReference type="Proteomes" id="UP000499080"/>
    </source>
</evidence>
<dbReference type="Proteomes" id="UP000499080">
    <property type="component" value="Unassembled WGS sequence"/>
</dbReference>
<name>A0A4Y2KCI9_ARAVE</name>
<comment type="caution">
    <text evidence="1">The sequence shown here is derived from an EMBL/GenBank/DDBJ whole genome shotgun (WGS) entry which is preliminary data.</text>
</comment>
<proteinExistence type="predicted"/>
<dbReference type="EMBL" id="BGPR01004403">
    <property type="protein sequence ID" value="GBM99286.1"/>
    <property type="molecule type" value="Genomic_DNA"/>
</dbReference>
<dbReference type="AlphaFoldDB" id="A0A4Y2KCI9"/>